<keyword evidence="3" id="KW-1185">Reference proteome</keyword>
<reference evidence="2" key="2">
    <citation type="submission" date="2020-09" db="EMBL/GenBank/DDBJ databases">
        <authorList>
            <person name="Sun Q."/>
            <person name="Ohkuma M."/>
        </authorList>
    </citation>
    <scope>NUCLEOTIDE SEQUENCE</scope>
    <source>
        <strain evidence="2">JCM 5016</strain>
    </source>
</reference>
<dbReference type="EMBL" id="BMWH01000020">
    <property type="protein sequence ID" value="GHA01325.1"/>
    <property type="molecule type" value="Genomic_DNA"/>
</dbReference>
<proteinExistence type="predicted"/>
<dbReference type="RefSeq" id="WP_190059351.1">
    <property type="nucleotide sequence ID" value="NZ_BMWH01000020.1"/>
</dbReference>
<dbReference type="Proteomes" id="UP000623010">
    <property type="component" value="Unassembled WGS sequence"/>
</dbReference>
<gene>
    <name evidence="2" type="ORF">GCM10010389_45840</name>
</gene>
<evidence type="ECO:0000313" key="2">
    <source>
        <dbReference type="EMBL" id="GHA01325.1"/>
    </source>
</evidence>
<sequence>MKLLDAPKPDPLWQGLVIAHAAGCRWIAVRMLFNHRLVCVPDGDPYGCAAYGWCYRSLAALITSAAVFAPDTQDEPLGWHKRAGADVRRAPHRDQDPEHNRPRCVHGSYLDTGRCEHVDVCHQVLRRDERMSS</sequence>
<protein>
    <submittedName>
        <fullName evidence="2">Uncharacterized protein</fullName>
    </submittedName>
</protein>
<accession>A0A918VHC1</accession>
<comment type="caution">
    <text evidence="2">The sequence shown here is derived from an EMBL/GenBank/DDBJ whole genome shotgun (WGS) entry which is preliminary data.</text>
</comment>
<name>A0A918VHC1_9ACTN</name>
<feature type="region of interest" description="Disordered" evidence="1">
    <location>
        <begin position="82"/>
        <end position="103"/>
    </location>
</feature>
<organism evidence="2 3">
    <name type="scientific">Streptomyces echinoruber</name>
    <dbReference type="NCBI Taxonomy" id="68898"/>
    <lineage>
        <taxon>Bacteria</taxon>
        <taxon>Bacillati</taxon>
        <taxon>Actinomycetota</taxon>
        <taxon>Actinomycetes</taxon>
        <taxon>Kitasatosporales</taxon>
        <taxon>Streptomycetaceae</taxon>
        <taxon>Streptomyces</taxon>
    </lineage>
</organism>
<evidence type="ECO:0000256" key="1">
    <source>
        <dbReference type="SAM" id="MobiDB-lite"/>
    </source>
</evidence>
<feature type="compositionally biased region" description="Basic and acidic residues" evidence="1">
    <location>
        <begin position="83"/>
        <end position="101"/>
    </location>
</feature>
<reference evidence="2" key="1">
    <citation type="journal article" date="2014" name="Int. J. Syst. Evol. Microbiol.">
        <title>Complete genome sequence of Corynebacterium casei LMG S-19264T (=DSM 44701T), isolated from a smear-ripened cheese.</title>
        <authorList>
            <consortium name="US DOE Joint Genome Institute (JGI-PGF)"/>
            <person name="Walter F."/>
            <person name="Albersmeier A."/>
            <person name="Kalinowski J."/>
            <person name="Ruckert C."/>
        </authorList>
    </citation>
    <scope>NUCLEOTIDE SEQUENCE</scope>
    <source>
        <strain evidence="2">JCM 5016</strain>
    </source>
</reference>
<dbReference type="AlphaFoldDB" id="A0A918VHC1"/>
<evidence type="ECO:0000313" key="3">
    <source>
        <dbReference type="Proteomes" id="UP000623010"/>
    </source>
</evidence>